<dbReference type="AlphaFoldDB" id="A0A2N3KV10"/>
<dbReference type="SUPFAM" id="SSF53955">
    <property type="entry name" value="Lysozyme-like"/>
    <property type="match status" value="1"/>
</dbReference>
<dbReference type="Proteomes" id="UP000233597">
    <property type="component" value="Unassembled WGS sequence"/>
</dbReference>
<protein>
    <recommendedName>
        <fullName evidence="7">Lysozyme</fullName>
        <ecNumber evidence="7">3.2.1.17</ecNumber>
    </recommendedName>
</protein>
<evidence type="ECO:0000256" key="7">
    <source>
        <dbReference type="RuleBase" id="RU003788"/>
    </source>
</evidence>
<reference evidence="8 9" key="1">
    <citation type="submission" date="2017-09" db="EMBL/GenBank/DDBJ databases">
        <title>Biodiversity and function of Thalassospira species in the particle-attached aromatic-hydrocarbon-degrading consortia from the surface seawater of the South China Sea.</title>
        <authorList>
            <person name="Dong C."/>
            <person name="Liu R."/>
            <person name="Shao Z."/>
        </authorList>
    </citation>
    <scope>NUCLEOTIDE SEQUENCE [LARGE SCALE GENOMIC DNA]</scope>
    <source>
        <strain evidence="8 9">CSC1P2</strain>
    </source>
</reference>
<dbReference type="Gene3D" id="1.10.530.40">
    <property type="match status" value="1"/>
</dbReference>
<dbReference type="PANTHER" id="PTHR38107">
    <property type="match status" value="1"/>
</dbReference>
<keyword evidence="5" id="KW-1035">Host cytoplasm</keyword>
<evidence type="ECO:0000256" key="5">
    <source>
        <dbReference type="ARBA" id="ARBA00023200"/>
    </source>
</evidence>
<dbReference type="GO" id="GO:0003796">
    <property type="term" value="F:lysozyme activity"/>
    <property type="evidence" value="ECO:0007669"/>
    <property type="project" value="UniProtKB-EC"/>
</dbReference>
<dbReference type="InterPro" id="IPR034690">
    <property type="entry name" value="Endolysin_T4_type"/>
</dbReference>
<accession>A0A2N3KV10</accession>
<dbReference type="EMBL" id="NWTK01000005">
    <property type="protein sequence ID" value="PKR54392.1"/>
    <property type="molecule type" value="Genomic_DNA"/>
</dbReference>
<dbReference type="PANTHER" id="PTHR38107:SF3">
    <property type="entry name" value="LYSOZYME RRRD-RELATED"/>
    <property type="match status" value="1"/>
</dbReference>
<dbReference type="RefSeq" id="WP_101265973.1">
    <property type="nucleotide sequence ID" value="NZ_NWTK01000005.1"/>
</dbReference>
<evidence type="ECO:0000313" key="9">
    <source>
        <dbReference type="Proteomes" id="UP000233597"/>
    </source>
</evidence>
<evidence type="ECO:0000256" key="1">
    <source>
        <dbReference type="ARBA" id="ARBA00000632"/>
    </source>
</evidence>
<keyword evidence="3 7" id="KW-0081">Bacteriolytic enzyme</keyword>
<comment type="similarity">
    <text evidence="7">Belongs to the glycosyl hydrolase 24 family.</text>
</comment>
<evidence type="ECO:0000256" key="6">
    <source>
        <dbReference type="ARBA" id="ARBA00023295"/>
    </source>
</evidence>
<comment type="caution">
    <text evidence="8">The sequence shown here is derived from an EMBL/GenBank/DDBJ whole genome shotgun (WGS) entry which is preliminary data.</text>
</comment>
<dbReference type="Pfam" id="PF00959">
    <property type="entry name" value="Phage_lysozyme"/>
    <property type="match status" value="1"/>
</dbReference>
<keyword evidence="2 7" id="KW-0929">Antimicrobial</keyword>
<dbReference type="GO" id="GO:0042742">
    <property type="term" value="P:defense response to bacterium"/>
    <property type="evidence" value="ECO:0007669"/>
    <property type="project" value="UniProtKB-KW"/>
</dbReference>
<evidence type="ECO:0000313" key="8">
    <source>
        <dbReference type="EMBL" id="PKR54392.1"/>
    </source>
</evidence>
<name>A0A2N3KV10_9PROT</name>
<evidence type="ECO:0000256" key="4">
    <source>
        <dbReference type="ARBA" id="ARBA00022801"/>
    </source>
</evidence>
<dbReference type="CDD" id="cd00737">
    <property type="entry name" value="lyz_endolysin_autolysin"/>
    <property type="match status" value="1"/>
</dbReference>
<dbReference type="OrthoDB" id="5327667at2"/>
<gene>
    <name evidence="8" type="ORF">COO20_09690</name>
</gene>
<dbReference type="HAMAP" id="MF_04110">
    <property type="entry name" value="ENDOLYSIN_T4"/>
    <property type="match status" value="1"/>
</dbReference>
<evidence type="ECO:0000256" key="3">
    <source>
        <dbReference type="ARBA" id="ARBA00022638"/>
    </source>
</evidence>
<dbReference type="InterPro" id="IPR002196">
    <property type="entry name" value="Glyco_hydro_24"/>
</dbReference>
<dbReference type="GO" id="GO:0031640">
    <property type="term" value="P:killing of cells of another organism"/>
    <property type="evidence" value="ECO:0007669"/>
    <property type="project" value="UniProtKB-KW"/>
</dbReference>
<dbReference type="InterPro" id="IPR051018">
    <property type="entry name" value="Bacteriophage_GH24"/>
</dbReference>
<keyword evidence="6 7" id="KW-0326">Glycosidase</keyword>
<dbReference type="InterPro" id="IPR023347">
    <property type="entry name" value="Lysozyme_dom_sf"/>
</dbReference>
<sequence length="157" mass="17479">MRSLDLAISIATRPRFDHIFDPDTSTAVIEPYHDDAGYPTIGFGHLLSRKKWDDLGRYQPITVADANQLLRQDMLRSLAAVRRLIAVPVTDEQEAALIDFAFNCGGANLQASTLRRVINRGEYEAAPAQFMRWVYAGGRKMGGLVARRAAEVDMWAG</sequence>
<dbReference type="GO" id="GO:0009253">
    <property type="term" value="P:peptidoglycan catabolic process"/>
    <property type="evidence" value="ECO:0007669"/>
    <property type="project" value="InterPro"/>
</dbReference>
<organism evidence="8 9">
    <name type="scientific">Thalassospira marina</name>
    <dbReference type="NCBI Taxonomy" id="2048283"/>
    <lineage>
        <taxon>Bacteria</taxon>
        <taxon>Pseudomonadati</taxon>
        <taxon>Pseudomonadota</taxon>
        <taxon>Alphaproteobacteria</taxon>
        <taxon>Rhodospirillales</taxon>
        <taxon>Thalassospiraceae</taxon>
        <taxon>Thalassospira</taxon>
    </lineage>
</organism>
<proteinExistence type="inferred from homology"/>
<dbReference type="InterPro" id="IPR033907">
    <property type="entry name" value="Endolysin_autolysin"/>
</dbReference>
<dbReference type="GO" id="GO:0016998">
    <property type="term" value="P:cell wall macromolecule catabolic process"/>
    <property type="evidence" value="ECO:0007669"/>
    <property type="project" value="InterPro"/>
</dbReference>
<dbReference type="EC" id="3.2.1.17" evidence="7"/>
<keyword evidence="4 7" id="KW-0378">Hydrolase</keyword>
<dbReference type="InterPro" id="IPR023346">
    <property type="entry name" value="Lysozyme-like_dom_sf"/>
</dbReference>
<evidence type="ECO:0000256" key="2">
    <source>
        <dbReference type="ARBA" id="ARBA00022529"/>
    </source>
</evidence>
<comment type="catalytic activity">
    <reaction evidence="1 7">
        <text>Hydrolysis of (1-&gt;4)-beta-linkages between N-acetylmuramic acid and N-acetyl-D-glucosamine residues in a peptidoglycan and between N-acetyl-D-glucosamine residues in chitodextrins.</text>
        <dbReference type="EC" id="3.2.1.17"/>
    </reaction>
</comment>